<dbReference type="GO" id="GO:0000981">
    <property type="term" value="F:DNA-binding transcription factor activity, RNA polymerase II-specific"/>
    <property type="evidence" value="ECO:0007669"/>
    <property type="project" value="InterPro"/>
</dbReference>
<evidence type="ECO:0000256" key="1">
    <source>
        <dbReference type="ARBA" id="ARBA00023015"/>
    </source>
</evidence>
<protein>
    <recommendedName>
        <fullName evidence="6">Zn(2)-C6 fungal-type domain-containing protein</fullName>
    </recommendedName>
</protein>
<reference evidence="7" key="1">
    <citation type="journal article" date="2023" name="IMA Fungus">
        <title>Comparative genomic study of the Penicillium genus elucidates a diverse pangenome and 15 lateral gene transfer events.</title>
        <authorList>
            <person name="Petersen C."/>
            <person name="Sorensen T."/>
            <person name="Nielsen M.R."/>
            <person name="Sondergaard T.E."/>
            <person name="Sorensen J.L."/>
            <person name="Fitzpatrick D.A."/>
            <person name="Frisvad J.C."/>
            <person name="Nielsen K.L."/>
        </authorList>
    </citation>
    <scope>NUCLEOTIDE SEQUENCE</scope>
    <source>
        <strain evidence="7">IBT 15450</strain>
    </source>
</reference>
<evidence type="ECO:0000313" key="8">
    <source>
        <dbReference type="Proteomes" id="UP001219568"/>
    </source>
</evidence>
<dbReference type="InterPro" id="IPR001138">
    <property type="entry name" value="Zn2Cys6_DnaBD"/>
</dbReference>
<feature type="compositionally biased region" description="Polar residues" evidence="5">
    <location>
        <begin position="44"/>
        <end position="57"/>
    </location>
</feature>
<evidence type="ECO:0000256" key="5">
    <source>
        <dbReference type="SAM" id="MobiDB-lite"/>
    </source>
</evidence>
<dbReference type="Proteomes" id="UP001219568">
    <property type="component" value="Unassembled WGS sequence"/>
</dbReference>
<proteinExistence type="predicted"/>
<comment type="caution">
    <text evidence="7">The sequence shown here is derived from an EMBL/GenBank/DDBJ whole genome shotgun (WGS) entry which is preliminary data.</text>
</comment>
<keyword evidence="1" id="KW-0805">Transcription regulation</keyword>
<dbReference type="Pfam" id="PF00172">
    <property type="entry name" value="Zn_clus"/>
    <property type="match status" value="1"/>
</dbReference>
<keyword evidence="3" id="KW-0804">Transcription</keyword>
<dbReference type="CDD" id="cd00067">
    <property type="entry name" value="GAL4"/>
    <property type="match status" value="1"/>
</dbReference>
<dbReference type="InterPro" id="IPR036864">
    <property type="entry name" value="Zn2-C6_fun-type_DNA-bd_sf"/>
</dbReference>
<feature type="domain" description="Zn(2)-C6 fungal-type" evidence="6">
    <location>
        <begin position="81"/>
        <end position="111"/>
    </location>
</feature>
<dbReference type="PROSITE" id="PS50048">
    <property type="entry name" value="ZN2_CY6_FUNGAL_2"/>
    <property type="match status" value="1"/>
</dbReference>
<dbReference type="GO" id="GO:0003677">
    <property type="term" value="F:DNA binding"/>
    <property type="evidence" value="ECO:0007669"/>
    <property type="project" value="UniProtKB-KW"/>
</dbReference>
<dbReference type="CDD" id="cd12148">
    <property type="entry name" value="fungal_TF_MHR"/>
    <property type="match status" value="1"/>
</dbReference>
<dbReference type="EMBL" id="JAQJZL010000004">
    <property type="protein sequence ID" value="KAJ6042999.1"/>
    <property type="molecule type" value="Genomic_DNA"/>
</dbReference>
<name>A0AAD6N8L0_PENCN</name>
<keyword evidence="2" id="KW-0238">DNA-binding</keyword>
<dbReference type="PROSITE" id="PS00463">
    <property type="entry name" value="ZN2_CY6_FUNGAL_1"/>
    <property type="match status" value="1"/>
</dbReference>
<accession>A0AAD6N8L0</accession>
<evidence type="ECO:0000256" key="3">
    <source>
        <dbReference type="ARBA" id="ARBA00023163"/>
    </source>
</evidence>
<dbReference type="PANTHER" id="PTHR47785:SF5">
    <property type="entry name" value="ZN(II)2CYS6 TRANSCRIPTION FACTOR (EUROFUNG)"/>
    <property type="match status" value="1"/>
</dbReference>
<dbReference type="SMART" id="SM00066">
    <property type="entry name" value="GAL4"/>
    <property type="match status" value="1"/>
</dbReference>
<dbReference type="Gene3D" id="4.10.240.10">
    <property type="entry name" value="Zn(2)-C6 fungal-type DNA-binding domain"/>
    <property type="match status" value="1"/>
</dbReference>
<evidence type="ECO:0000313" key="7">
    <source>
        <dbReference type="EMBL" id="KAJ6042999.1"/>
    </source>
</evidence>
<sequence>MSHCFQPSAVPSQSYPTCQRVHDPTSTGGLPHPDSSPGKCKEGYTTNPVSGDSALTTSRKRKWPGGSRVMGTYPRMRALTACQLCRSKKVKCNNARPSCSNCEKSKAACVYGDSQDISSFDSASLLILDKLNHVLSRLDDIQVPVTRLASLMSPVGGPDITATEADRTPTQIDTRDHETHGQDQDSDQLHIPSSRANVDAVLQWPIFGTLFPPSYITDAVFGLECCDEAQELEGTSRGSNKRLAMKTSSLGIDEDEIIDLVQAFLELVHIKNPILDVGMLCSYARSVVEDGLKWDSASCLVLLACALGRVATRFAPAHVDETETQPTSLDAQAQDLRQGEAYYNLARRRFGLLETGILSSQCHFLAGVYNMYIMRPLTAWSQFQSATKSYWLYLQCQAKQLPRQIVGSTEASKRRSMEQRLYWSCYKTECELRAEISLPNSSLADIHYSDMHPSPPDIDDDGVIAEFGSSPQGRPSWSRSAIRTTFGSRQQHEQTWYYYLTEITLRRIANRVLNFFYAGDYSDWTRDSVPFLVKAAEQFEQQLEEWYAGLPPLIQFRDDSPPIEELPYHVRDRVLEIKTWIYAPFLHYAIHSLPGAPYRDIIQPFVEKSVAYSFYMMRDKPNRNRHHGSWYMIRSITSSCLFILAAIRCGTIPVPGEWRLEIRAAIIRMQYWAAEGPGIPRAIEVLETYLKDA</sequence>
<feature type="region of interest" description="Disordered" evidence="5">
    <location>
        <begin position="1"/>
        <end position="70"/>
    </location>
</feature>
<evidence type="ECO:0000256" key="4">
    <source>
        <dbReference type="ARBA" id="ARBA00023242"/>
    </source>
</evidence>
<organism evidence="7 8">
    <name type="scientific">Penicillium canescens</name>
    <dbReference type="NCBI Taxonomy" id="5083"/>
    <lineage>
        <taxon>Eukaryota</taxon>
        <taxon>Fungi</taxon>
        <taxon>Dikarya</taxon>
        <taxon>Ascomycota</taxon>
        <taxon>Pezizomycotina</taxon>
        <taxon>Eurotiomycetes</taxon>
        <taxon>Eurotiomycetidae</taxon>
        <taxon>Eurotiales</taxon>
        <taxon>Aspergillaceae</taxon>
        <taxon>Penicillium</taxon>
    </lineage>
</organism>
<keyword evidence="8" id="KW-1185">Reference proteome</keyword>
<reference evidence="7" key="2">
    <citation type="submission" date="2023-01" db="EMBL/GenBank/DDBJ databases">
        <authorList>
            <person name="Petersen C."/>
        </authorList>
    </citation>
    <scope>NUCLEOTIDE SEQUENCE</scope>
    <source>
        <strain evidence="7">IBT 15450</strain>
    </source>
</reference>
<dbReference type="AlphaFoldDB" id="A0AAD6N8L0"/>
<dbReference type="SUPFAM" id="SSF57701">
    <property type="entry name" value="Zn2/Cys6 DNA-binding domain"/>
    <property type="match status" value="1"/>
</dbReference>
<evidence type="ECO:0000259" key="6">
    <source>
        <dbReference type="PROSITE" id="PS50048"/>
    </source>
</evidence>
<keyword evidence="4" id="KW-0539">Nucleus</keyword>
<dbReference type="GO" id="GO:0008270">
    <property type="term" value="F:zinc ion binding"/>
    <property type="evidence" value="ECO:0007669"/>
    <property type="project" value="InterPro"/>
</dbReference>
<feature type="region of interest" description="Disordered" evidence="5">
    <location>
        <begin position="157"/>
        <end position="190"/>
    </location>
</feature>
<evidence type="ECO:0000256" key="2">
    <source>
        <dbReference type="ARBA" id="ARBA00023125"/>
    </source>
</evidence>
<dbReference type="InterPro" id="IPR053181">
    <property type="entry name" value="EcdB-like_regulator"/>
</dbReference>
<feature type="compositionally biased region" description="Basic and acidic residues" evidence="5">
    <location>
        <begin position="173"/>
        <end position="183"/>
    </location>
</feature>
<dbReference type="PANTHER" id="PTHR47785">
    <property type="entry name" value="ZN(II)2CYS6 TRANSCRIPTION FACTOR (EUROFUNG)-RELATED-RELATED"/>
    <property type="match status" value="1"/>
</dbReference>
<gene>
    <name evidence="7" type="ORF">N7460_004354</name>
</gene>